<gene>
    <name evidence="2" type="ORF">M9Y10_007489</name>
</gene>
<feature type="coiled-coil region" evidence="1">
    <location>
        <begin position="1"/>
        <end position="28"/>
    </location>
</feature>
<protein>
    <submittedName>
        <fullName evidence="2">Uncharacterized protein</fullName>
    </submittedName>
</protein>
<evidence type="ECO:0000313" key="3">
    <source>
        <dbReference type="Proteomes" id="UP001470230"/>
    </source>
</evidence>
<proteinExistence type="predicted"/>
<dbReference type="EMBL" id="JAPFFF010000013">
    <property type="protein sequence ID" value="KAK8871749.1"/>
    <property type="molecule type" value="Genomic_DNA"/>
</dbReference>
<dbReference type="Proteomes" id="UP001470230">
    <property type="component" value="Unassembled WGS sequence"/>
</dbReference>
<evidence type="ECO:0000256" key="1">
    <source>
        <dbReference type="SAM" id="Coils"/>
    </source>
</evidence>
<name>A0ABR2J1P6_9EUKA</name>
<sequence>MKEVINEYRENQEKNKEYLKEIPHLKQKIGEQNIQINQMKSQISTLMQYIKWLNFEIMKKNAEEEKDIQVIESTPMIVRGQYDAGAVQDTTHRLKHAKNKMFTMKKQMVENAKLKFPSLFAE</sequence>
<organism evidence="2 3">
    <name type="scientific">Tritrichomonas musculus</name>
    <dbReference type="NCBI Taxonomy" id="1915356"/>
    <lineage>
        <taxon>Eukaryota</taxon>
        <taxon>Metamonada</taxon>
        <taxon>Parabasalia</taxon>
        <taxon>Tritrichomonadida</taxon>
        <taxon>Tritrichomonadidae</taxon>
        <taxon>Tritrichomonas</taxon>
    </lineage>
</organism>
<reference evidence="2 3" key="1">
    <citation type="submission" date="2024-04" db="EMBL/GenBank/DDBJ databases">
        <title>Tritrichomonas musculus Genome.</title>
        <authorList>
            <person name="Alves-Ferreira E."/>
            <person name="Grigg M."/>
            <person name="Lorenzi H."/>
            <person name="Galac M."/>
        </authorList>
    </citation>
    <scope>NUCLEOTIDE SEQUENCE [LARGE SCALE GENOMIC DNA]</scope>
    <source>
        <strain evidence="2 3">EAF2021</strain>
    </source>
</reference>
<accession>A0ABR2J1P6</accession>
<comment type="caution">
    <text evidence="2">The sequence shown here is derived from an EMBL/GenBank/DDBJ whole genome shotgun (WGS) entry which is preliminary data.</text>
</comment>
<keyword evidence="1" id="KW-0175">Coiled coil</keyword>
<keyword evidence="3" id="KW-1185">Reference proteome</keyword>
<evidence type="ECO:0000313" key="2">
    <source>
        <dbReference type="EMBL" id="KAK8871749.1"/>
    </source>
</evidence>